<reference evidence="3" key="1">
    <citation type="submission" date="2022-07" db="EMBL/GenBank/DDBJ databases">
        <title>Complete Genome Sequence of the Radioresistant Bacterium Deinococcus aetherius ST0316, Isolated from the Air Dust collected in Lower Stratosphere above Japan.</title>
        <authorList>
            <person name="Satoh K."/>
            <person name="Hagiwara K."/>
            <person name="Katsumata K."/>
            <person name="Kubo A."/>
            <person name="Yokobori S."/>
            <person name="Yamagishi A."/>
            <person name="Oono Y."/>
            <person name="Narumi I."/>
        </authorList>
    </citation>
    <scope>NUCLEOTIDE SEQUENCE</scope>
    <source>
        <strain evidence="3">ST0316</strain>
    </source>
</reference>
<dbReference type="RefSeq" id="WP_264774988.1">
    <property type="nucleotide sequence ID" value="NZ_AP026560.1"/>
</dbReference>
<feature type="chain" id="PRO_5046764905" description="Lipoprotein" evidence="2">
    <location>
        <begin position="26"/>
        <end position="166"/>
    </location>
</feature>
<evidence type="ECO:0000256" key="2">
    <source>
        <dbReference type="SAM" id="SignalP"/>
    </source>
</evidence>
<feature type="signal peptide" evidence="2">
    <location>
        <begin position="1"/>
        <end position="25"/>
    </location>
</feature>
<keyword evidence="2" id="KW-0732">Signal</keyword>
<accession>A0ABM8AER8</accession>
<proteinExistence type="predicted"/>
<evidence type="ECO:0000313" key="4">
    <source>
        <dbReference type="Proteomes" id="UP001064971"/>
    </source>
</evidence>
<evidence type="ECO:0008006" key="5">
    <source>
        <dbReference type="Google" id="ProtNLM"/>
    </source>
</evidence>
<sequence length="166" mass="17460">MFSPVPLRLLSAAALLTALTGCALGAYISPTTPLERMVGGTYEGIGVGGTGRVPYRLVLSVQEREGRASGVMTNLESRKAYAVSGKFQRVENGGGIDVGLFEEGNKYRGTLRGRITGNRFSGVLRTVLLGRELLGYNVTLEKQTGETSPAPTPALPAPVTPVPTVP</sequence>
<organism evidence="3 4">
    <name type="scientific">Deinococcus aetherius</name>
    <dbReference type="NCBI Taxonomy" id="200252"/>
    <lineage>
        <taxon>Bacteria</taxon>
        <taxon>Thermotogati</taxon>
        <taxon>Deinococcota</taxon>
        <taxon>Deinococci</taxon>
        <taxon>Deinococcales</taxon>
        <taxon>Deinococcaceae</taxon>
        <taxon>Deinococcus</taxon>
    </lineage>
</organism>
<name>A0ABM8AER8_9DEIO</name>
<dbReference type="EMBL" id="AP026560">
    <property type="protein sequence ID" value="BDP42288.1"/>
    <property type="molecule type" value="Genomic_DNA"/>
</dbReference>
<protein>
    <recommendedName>
        <fullName evidence="5">Lipoprotein</fullName>
    </recommendedName>
</protein>
<feature type="compositionally biased region" description="Pro residues" evidence="1">
    <location>
        <begin position="150"/>
        <end position="166"/>
    </location>
</feature>
<evidence type="ECO:0000256" key="1">
    <source>
        <dbReference type="SAM" id="MobiDB-lite"/>
    </source>
</evidence>
<feature type="region of interest" description="Disordered" evidence="1">
    <location>
        <begin position="143"/>
        <end position="166"/>
    </location>
</feature>
<keyword evidence="4" id="KW-1185">Reference proteome</keyword>
<dbReference type="Proteomes" id="UP001064971">
    <property type="component" value="Chromosome"/>
</dbReference>
<gene>
    <name evidence="3" type="ORF">DAETH_22570</name>
</gene>
<evidence type="ECO:0000313" key="3">
    <source>
        <dbReference type="EMBL" id="BDP42288.1"/>
    </source>
</evidence>